<organism evidence="2 3">
    <name type="scientific">Candidatus Nomurabacteria bacterium GW2011_GWB1_37_5</name>
    <dbReference type="NCBI Taxonomy" id="1618742"/>
    <lineage>
        <taxon>Bacteria</taxon>
        <taxon>Candidatus Nomuraibacteriota</taxon>
    </lineage>
</organism>
<dbReference type="InterPro" id="IPR015946">
    <property type="entry name" value="KH_dom-like_a/b"/>
</dbReference>
<proteinExistence type="inferred from homology"/>
<evidence type="ECO:0000313" key="2">
    <source>
        <dbReference type="EMBL" id="KKQ34929.1"/>
    </source>
</evidence>
<dbReference type="HAMAP" id="MF_00003">
    <property type="entry name" value="RbfA"/>
    <property type="match status" value="1"/>
</dbReference>
<dbReference type="InterPro" id="IPR023799">
    <property type="entry name" value="RbfA_dom_sf"/>
</dbReference>
<dbReference type="EMBL" id="LBTF01000031">
    <property type="protein sequence ID" value="KKQ34929.1"/>
    <property type="molecule type" value="Genomic_DNA"/>
</dbReference>
<name>A0A0G0JDS1_9BACT</name>
<evidence type="ECO:0000256" key="1">
    <source>
        <dbReference type="ARBA" id="ARBA00022517"/>
    </source>
</evidence>
<dbReference type="SUPFAM" id="SSF89919">
    <property type="entry name" value="Ribosome-binding factor A, RbfA"/>
    <property type="match status" value="1"/>
</dbReference>
<sequence length="128" mass="15259">MITNKNSRAFANKIRVQFEIMTIHRQIKMENQIKELSAEFFERELNVKSLVTVTNIFLSPNYKHVDIFLSILPEKDADSIIKISREKTGELRKYLSQKMKIRFLPEIEIKHDLGEKNRQRIEELLNQK</sequence>
<dbReference type="PANTHER" id="PTHR33515">
    <property type="entry name" value="RIBOSOME-BINDING FACTOR A, CHLOROPLASTIC-RELATED"/>
    <property type="match status" value="1"/>
</dbReference>
<comment type="caution">
    <text evidence="2">The sequence shown here is derived from an EMBL/GenBank/DDBJ whole genome shotgun (WGS) entry which is preliminary data.</text>
</comment>
<accession>A0A0G0JDS1</accession>
<dbReference type="Proteomes" id="UP000033876">
    <property type="component" value="Unassembled WGS sequence"/>
</dbReference>
<evidence type="ECO:0000313" key="3">
    <source>
        <dbReference type="Proteomes" id="UP000033876"/>
    </source>
</evidence>
<feature type="non-terminal residue" evidence="2">
    <location>
        <position position="1"/>
    </location>
</feature>
<protein>
    <submittedName>
        <fullName evidence="2">Ribosome-binding factor A</fullName>
    </submittedName>
</protein>
<dbReference type="Gene3D" id="3.30.300.20">
    <property type="match status" value="1"/>
</dbReference>
<dbReference type="Pfam" id="PF02033">
    <property type="entry name" value="RBFA"/>
    <property type="match status" value="1"/>
</dbReference>
<dbReference type="InterPro" id="IPR000238">
    <property type="entry name" value="RbfA"/>
</dbReference>
<reference evidence="2 3" key="1">
    <citation type="journal article" date="2015" name="Nature">
        <title>rRNA introns, odd ribosomes, and small enigmatic genomes across a large radiation of phyla.</title>
        <authorList>
            <person name="Brown C.T."/>
            <person name="Hug L.A."/>
            <person name="Thomas B.C."/>
            <person name="Sharon I."/>
            <person name="Castelle C.J."/>
            <person name="Singh A."/>
            <person name="Wilkins M.J."/>
            <person name="Williams K.H."/>
            <person name="Banfield J.F."/>
        </authorList>
    </citation>
    <scope>NUCLEOTIDE SEQUENCE [LARGE SCALE GENOMIC DNA]</scope>
</reference>
<dbReference type="GO" id="GO:0006364">
    <property type="term" value="P:rRNA processing"/>
    <property type="evidence" value="ECO:0007669"/>
    <property type="project" value="InterPro"/>
</dbReference>
<dbReference type="AlphaFoldDB" id="A0A0G0JDS1"/>
<gene>
    <name evidence="2" type="ORF">US50_C0031G0009</name>
</gene>
<dbReference type="GO" id="GO:0005829">
    <property type="term" value="C:cytosol"/>
    <property type="evidence" value="ECO:0007669"/>
    <property type="project" value="TreeGrafter"/>
</dbReference>
<keyword evidence="1" id="KW-0690">Ribosome biogenesis</keyword>
<dbReference type="PANTHER" id="PTHR33515:SF1">
    <property type="entry name" value="RIBOSOME-BINDING FACTOR A, CHLOROPLASTIC-RELATED"/>
    <property type="match status" value="1"/>
</dbReference>
<dbReference type="GO" id="GO:0043024">
    <property type="term" value="F:ribosomal small subunit binding"/>
    <property type="evidence" value="ECO:0007669"/>
    <property type="project" value="TreeGrafter"/>
</dbReference>